<gene>
    <name evidence="6" type="primary">degU_7</name>
    <name evidence="6" type="ORF">IMCC3317_39970</name>
</gene>
<organism evidence="6 7">
    <name type="scientific">Kordia antarctica</name>
    <dbReference type="NCBI Taxonomy" id="1218801"/>
    <lineage>
        <taxon>Bacteria</taxon>
        <taxon>Pseudomonadati</taxon>
        <taxon>Bacteroidota</taxon>
        <taxon>Flavobacteriia</taxon>
        <taxon>Flavobacteriales</taxon>
        <taxon>Flavobacteriaceae</taxon>
        <taxon>Kordia</taxon>
    </lineage>
</organism>
<feature type="domain" description="Response regulatory" evidence="5">
    <location>
        <begin position="6"/>
        <end position="124"/>
    </location>
</feature>
<dbReference type="SMART" id="SM00448">
    <property type="entry name" value="REC"/>
    <property type="match status" value="1"/>
</dbReference>
<dbReference type="RefSeq" id="WP_160131146.1">
    <property type="nucleotide sequence ID" value="NZ_CP019288.1"/>
</dbReference>
<evidence type="ECO:0000313" key="7">
    <source>
        <dbReference type="Proteomes" id="UP000464657"/>
    </source>
</evidence>
<evidence type="ECO:0000256" key="2">
    <source>
        <dbReference type="ARBA" id="ARBA00023125"/>
    </source>
</evidence>
<reference evidence="6 7" key="1">
    <citation type="journal article" date="2013" name="Int. J. Syst. Evol. Microbiol.">
        <title>Kordia antarctica sp. nov., isolated from Antarctic seawater.</title>
        <authorList>
            <person name="Baek K."/>
            <person name="Choi A."/>
            <person name="Kang I."/>
            <person name="Lee K."/>
            <person name="Cho J.C."/>
        </authorList>
    </citation>
    <scope>NUCLEOTIDE SEQUENCE [LARGE SCALE GENOMIC DNA]</scope>
    <source>
        <strain evidence="6 7">IMCC3317</strain>
    </source>
</reference>
<dbReference type="InterPro" id="IPR011006">
    <property type="entry name" value="CheY-like_superfamily"/>
</dbReference>
<dbReference type="PANTHER" id="PTHR43214:SF43">
    <property type="entry name" value="TWO-COMPONENT RESPONSE REGULATOR"/>
    <property type="match status" value="1"/>
</dbReference>
<dbReference type="SUPFAM" id="SSF52172">
    <property type="entry name" value="CheY-like"/>
    <property type="match status" value="1"/>
</dbReference>
<protein>
    <submittedName>
        <fullName evidence="6">Transcriptional regulatory protein DegU</fullName>
    </submittedName>
</protein>
<keyword evidence="1 3" id="KW-0597">Phosphoprotein</keyword>
<dbReference type="KEGG" id="kan:IMCC3317_39970"/>
<evidence type="ECO:0000313" key="6">
    <source>
        <dbReference type="EMBL" id="QHI38603.1"/>
    </source>
</evidence>
<dbReference type="InterPro" id="IPR000792">
    <property type="entry name" value="Tscrpt_reg_LuxR_C"/>
</dbReference>
<name>A0A7L4ZPF0_9FLAO</name>
<keyword evidence="7" id="KW-1185">Reference proteome</keyword>
<dbReference type="EMBL" id="CP019288">
    <property type="protein sequence ID" value="QHI38603.1"/>
    <property type="molecule type" value="Genomic_DNA"/>
</dbReference>
<dbReference type="GO" id="GO:0006355">
    <property type="term" value="P:regulation of DNA-templated transcription"/>
    <property type="evidence" value="ECO:0007669"/>
    <property type="project" value="InterPro"/>
</dbReference>
<dbReference type="InterPro" id="IPR039420">
    <property type="entry name" value="WalR-like"/>
</dbReference>
<dbReference type="OrthoDB" id="9797341at2"/>
<accession>A0A7L4ZPF0</accession>
<evidence type="ECO:0000256" key="1">
    <source>
        <dbReference type="ARBA" id="ARBA00022553"/>
    </source>
</evidence>
<dbReference type="CDD" id="cd17535">
    <property type="entry name" value="REC_NarL-like"/>
    <property type="match status" value="1"/>
</dbReference>
<evidence type="ECO:0000259" key="4">
    <source>
        <dbReference type="PROSITE" id="PS50043"/>
    </source>
</evidence>
<dbReference type="GO" id="GO:0000160">
    <property type="term" value="P:phosphorelay signal transduction system"/>
    <property type="evidence" value="ECO:0007669"/>
    <property type="project" value="InterPro"/>
</dbReference>
<dbReference type="Proteomes" id="UP000464657">
    <property type="component" value="Chromosome"/>
</dbReference>
<dbReference type="CDD" id="cd06170">
    <property type="entry name" value="LuxR_C_like"/>
    <property type="match status" value="1"/>
</dbReference>
<dbReference type="InterPro" id="IPR001789">
    <property type="entry name" value="Sig_transdc_resp-reg_receiver"/>
</dbReference>
<dbReference type="AlphaFoldDB" id="A0A7L4ZPF0"/>
<dbReference type="GO" id="GO:0003677">
    <property type="term" value="F:DNA binding"/>
    <property type="evidence" value="ECO:0007669"/>
    <property type="project" value="UniProtKB-KW"/>
</dbReference>
<dbReference type="SMART" id="SM00421">
    <property type="entry name" value="HTH_LUXR"/>
    <property type="match status" value="1"/>
</dbReference>
<dbReference type="Pfam" id="PF00072">
    <property type="entry name" value="Response_reg"/>
    <property type="match status" value="1"/>
</dbReference>
<dbReference type="PROSITE" id="PS50110">
    <property type="entry name" value="RESPONSE_REGULATORY"/>
    <property type="match status" value="1"/>
</dbReference>
<dbReference type="Pfam" id="PF00196">
    <property type="entry name" value="GerE"/>
    <property type="match status" value="1"/>
</dbReference>
<dbReference type="Gene3D" id="1.10.10.10">
    <property type="entry name" value="Winged helix-like DNA-binding domain superfamily/Winged helix DNA-binding domain"/>
    <property type="match status" value="1"/>
</dbReference>
<feature type="modified residue" description="4-aspartylphosphate" evidence="3">
    <location>
        <position position="59"/>
    </location>
</feature>
<feature type="domain" description="HTH luxR-type" evidence="4">
    <location>
        <begin position="150"/>
        <end position="215"/>
    </location>
</feature>
<evidence type="ECO:0000259" key="5">
    <source>
        <dbReference type="PROSITE" id="PS50110"/>
    </source>
</evidence>
<dbReference type="InterPro" id="IPR058245">
    <property type="entry name" value="NreC/VraR/RcsB-like_REC"/>
</dbReference>
<evidence type="ECO:0000256" key="3">
    <source>
        <dbReference type="PROSITE-ProRule" id="PRU00169"/>
    </source>
</evidence>
<dbReference type="InterPro" id="IPR036388">
    <property type="entry name" value="WH-like_DNA-bd_sf"/>
</dbReference>
<sequence>MKDIITITLVDDDALIVSLLQDFLGNQENIEICYTADSGEMLMEKLATESALPDIMILDLNMKGINGVEVTEFLKQNYPSIKVILMTSHYKRSFMGFMLKTGVSAFIPKGISPVQLLEIIREIYDKGFYFMDDQLGVLREQISHKSPKPTLIEKNKLTEREIEVLKLICFQKTAKEIGEKLFITPRTVEGHKSNLFIKTEARNIAGLVIYAIQNDYIEPNEIPLI</sequence>
<dbReference type="SUPFAM" id="SSF46894">
    <property type="entry name" value="C-terminal effector domain of the bipartite response regulators"/>
    <property type="match status" value="1"/>
</dbReference>
<dbReference type="PANTHER" id="PTHR43214">
    <property type="entry name" value="TWO-COMPONENT RESPONSE REGULATOR"/>
    <property type="match status" value="1"/>
</dbReference>
<dbReference type="InterPro" id="IPR016032">
    <property type="entry name" value="Sig_transdc_resp-reg_C-effctor"/>
</dbReference>
<dbReference type="PROSITE" id="PS50043">
    <property type="entry name" value="HTH_LUXR_2"/>
    <property type="match status" value="1"/>
</dbReference>
<dbReference type="PRINTS" id="PR00038">
    <property type="entry name" value="HTHLUXR"/>
</dbReference>
<proteinExistence type="predicted"/>
<dbReference type="Gene3D" id="3.40.50.2300">
    <property type="match status" value="1"/>
</dbReference>
<keyword evidence="2" id="KW-0238">DNA-binding</keyword>